<dbReference type="Proteomes" id="UP000268313">
    <property type="component" value="Unassembled WGS sequence"/>
</dbReference>
<keyword evidence="4" id="KW-1185">Reference proteome</keyword>
<name>A0A3A8JV83_9BACT</name>
<evidence type="ECO:0000256" key="2">
    <source>
        <dbReference type="ARBA" id="ARBA00022679"/>
    </source>
</evidence>
<evidence type="ECO:0000313" key="4">
    <source>
        <dbReference type="Proteomes" id="UP000268313"/>
    </source>
</evidence>
<dbReference type="EMBL" id="RAWE01000223">
    <property type="protein sequence ID" value="RKG96224.1"/>
    <property type="molecule type" value="Genomic_DNA"/>
</dbReference>
<dbReference type="NCBIfam" id="TIGR00696">
    <property type="entry name" value="wecG_tagA_cpsF"/>
    <property type="match status" value="1"/>
</dbReference>
<dbReference type="Pfam" id="PF03808">
    <property type="entry name" value="Glyco_tran_WecG"/>
    <property type="match status" value="1"/>
</dbReference>
<organism evidence="3 4">
    <name type="scientific">Corallococcus carmarthensis</name>
    <dbReference type="NCBI Taxonomy" id="2316728"/>
    <lineage>
        <taxon>Bacteria</taxon>
        <taxon>Pseudomonadati</taxon>
        <taxon>Myxococcota</taxon>
        <taxon>Myxococcia</taxon>
        <taxon>Myxococcales</taxon>
        <taxon>Cystobacterineae</taxon>
        <taxon>Myxococcaceae</taxon>
        <taxon>Corallococcus</taxon>
    </lineage>
</organism>
<evidence type="ECO:0000256" key="1">
    <source>
        <dbReference type="ARBA" id="ARBA00022676"/>
    </source>
</evidence>
<keyword evidence="2 3" id="KW-0808">Transferase</keyword>
<accession>A0A3A8JV83</accession>
<dbReference type="InterPro" id="IPR004629">
    <property type="entry name" value="WecG_TagA_CpsF"/>
</dbReference>
<keyword evidence="1" id="KW-0328">Glycosyltransferase</keyword>
<dbReference type="AlphaFoldDB" id="A0A3A8JV83"/>
<dbReference type="CDD" id="cd06533">
    <property type="entry name" value="Glyco_transf_WecG_TagA"/>
    <property type="match status" value="1"/>
</dbReference>
<proteinExistence type="predicted"/>
<dbReference type="GO" id="GO:0016758">
    <property type="term" value="F:hexosyltransferase activity"/>
    <property type="evidence" value="ECO:0007669"/>
    <property type="project" value="TreeGrafter"/>
</dbReference>
<dbReference type="RefSeq" id="WP_120607199.1">
    <property type="nucleotide sequence ID" value="NZ_RAWE01000223.1"/>
</dbReference>
<dbReference type="PANTHER" id="PTHR34136:SF1">
    <property type="entry name" value="UDP-N-ACETYL-D-MANNOSAMINURONIC ACID TRANSFERASE"/>
    <property type="match status" value="1"/>
</dbReference>
<comment type="caution">
    <text evidence="3">The sequence shown here is derived from an EMBL/GenBank/DDBJ whole genome shotgun (WGS) entry which is preliminary data.</text>
</comment>
<reference evidence="4" key="1">
    <citation type="submission" date="2018-09" db="EMBL/GenBank/DDBJ databases">
        <authorList>
            <person name="Livingstone P.G."/>
            <person name="Whitworth D.E."/>
        </authorList>
    </citation>
    <scope>NUCLEOTIDE SEQUENCE [LARGE SCALE GENOMIC DNA]</scope>
    <source>
        <strain evidence="4">CA043D</strain>
    </source>
</reference>
<dbReference type="PANTHER" id="PTHR34136">
    <property type="match status" value="1"/>
</dbReference>
<evidence type="ECO:0000313" key="3">
    <source>
        <dbReference type="EMBL" id="RKG96224.1"/>
    </source>
</evidence>
<sequence>MKPPLPRALLRDVLRGRAPLVGARFNEALPRGYLSPVEARWLLGVPYGDLSADEARYLAGRTPARDFGVMLRASVARALAPPSGAEPRVRPWIVSAHVNNLTIDQAVEQIFTPAEGSRAKLVPFVHPHALNLAARDEALSKALAEADLVLPDGIGIRLGAAMLGVAMRHNLNGTDLLPVLCKEARARGWPMVLVGSAPGVADACAEKLREAHPGLALPIVSHGFLPEAESRALAGAISRLGRCLVLVGMGSPLQELWAREYLSGAAHTVVLTVGGLFDFYSGRMPRAPLAWREMGLEWLYRLLQEPRRMARRYLFGNLLFMLRILLQKRR</sequence>
<protein>
    <submittedName>
        <fullName evidence="3">WecB/TagA/CpsF family glycosyltransferase</fullName>
    </submittedName>
</protein>
<dbReference type="OrthoDB" id="9808602at2"/>
<gene>
    <name evidence="3" type="ORF">D7X32_36780</name>
</gene>